<name>A0A2H4SS78_CORMI</name>
<dbReference type="PANTHER" id="PTHR38797:SF7">
    <property type="entry name" value="TRANSCRIPTION FACTOR DOMAIN-CONTAINING PROTEIN"/>
    <property type="match status" value="1"/>
</dbReference>
<dbReference type="Pfam" id="PF12311">
    <property type="entry name" value="DUF3632"/>
    <property type="match status" value="1"/>
</dbReference>
<dbReference type="EMBL" id="CP023326">
    <property type="protein sequence ID" value="ATY65953.1"/>
    <property type="molecule type" value="Genomic_DNA"/>
</dbReference>
<proteinExistence type="predicted"/>
<organism evidence="2 3">
    <name type="scientific">Cordyceps militaris</name>
    <name type="common">Caterpillar fungus</name>
    <name type="synonym">Clavaria militaris</name>
    <dbReference type="NCBI Taxonomy" id="73501"/>
    <lineage>
        <taxon>Eukaryota</taxon>
        <taxon>Fungi</taxon>
        <taxon>Dikarya</taxon>
        <taxon>Ascomycota</taxon>
        <taxon>Pezizomycotina</taxon>
        <taxon>Sordariomycetes</taxon>
        <taxon>Hypocreomycetidae</taxon>
        <taxon>Hypocreales</taxon>
        <taxon>Cordycipitaceae</taxon>
        <taxon>Cordyceps</taxon>
    </lineage>
</organism>
<dbReference type="InterPro" id="IPR053204">
    <property type="entry name" value="Oxopyrrolidines_Biosynth-assoc"/>
</dbReference>
<dbReference type="VEuPathDB" id="FungiDB:CCM_09636"/>
<dbReference type="AlphaFoldDB" id="A0A2H4SS78"/>
<evidence type="ECO:0000313" key="3">
    <source>
        <dbReference type="Proteomes" id="UP000323067"/>
    </source>
</evidence>
<dbReference type="VEuPathDB" id="FungiDB:A9K55_002156"/>
<evidence type="ECO:0000256" key="1">
    <source>
        <dbReference type="SAM" id="MobiDB-lite"/>
    </source>
</evidence>
<sequence>MQPAPEGGEAPERGPSEPLSAPSPVTRLTLSNNLRRSIAESARAEGDDNRLWESAGSLASIHHQYSGSEKPASAFEIDLHDLWFTYYHAAKNTTAQNPMLDRLVVQIMQARELGALRRPCAAADASVTTEATTSDGIIWTDLPFLVPDMTGFWLQDWPMMSASNLVSFVTFLAKLASVGVCQDRLGGIGLALLCDALETPRPLGASGEEHAEDETRRPEDVTVAALLPAVNAWLFHAGHKTVQLADARWTSDAGSLGELFRGDALCGTATRAGFSPERWVFWLKRLEQVAEGAESAGDARLGQTVRRMMDNMLFVADERHSAVRQLLRDSPGVIRYEPVMQVLGPK</sequence>
<dbReference type="OrthoDB" id="5403091at2759"/>
<protein>
    <submittedName>
        <fullName evidence="2">Uncharacterized protein</fullName>
    </submittedName>
</protein>
<reference evidence="2 3" key="1">
    <citation type="journal article" date="2017" name="BMC Genomics">
        <title>Chromosome level assembly and secondary metabolite potential of the parasitic fungus Cordyceps militaris.</title>
        <authorList>
            <person name="Kramer G.J."/>
            <person name="Nodwell J.R."/>
        </authorList>
    </citation>
    <scope>NUCLEOTIDE SEQUENCE [LARGE SCALE GENOMIC DNA]</scope>
    <source>
        <strain evidence="2 3">ATCC 34164</strain>
    </source>
</reference>
<dbReference type="Proteomes" id="UP000323067">
    <property type="component" value="Chromosome iii"/>
</dbReference>
<dbReference type="InterPro" id="IPR022085">
    <property type="entry name" value="OpdG"/>
</dbReference>
<evidence type="ECO:0000313" key="2">
    <source>
        <dbReference type="EMBL" id="ATY65953.1"/>
    </source>
</evidence>
<accession>A0A2H4SS78</accession>
<gene>
    <name evidence="2" type="ORF">A9K55_002156</name>
</gene>
<dbReference type="PANTHER" id="PTHR38797">
    <property type="entry name" value="NUCLEAR PORE COMPLEX PROTEIN NUP85-RELATED"/>
    <property type="match status" value="1"/>
</dbReference>
<feature type="region of interest" description="Disordered" evidence="1">
    <location>
        <begin position="1"/>
        <end position="25"/>
    </location>
</feature>